<dbReference type="AlphaFoldDB" id="A0AAN5CNS8"/>
<keyword evidence="1" id="KW-1133">Transmembrane helix</keyword>
<dbReference type="EMBL" id="BTRK01000004">
    <property type="protein sequence ID" value="GMR47822.1"/>
    <property type="molecule type" value="Genomic_DNA"/>
</dbReference>
<proteinExistence type="predicted"/>
<comment type="caution">
    <text evidence="2">The sequence shown here is derived from an EMBL/GenBank/DDBJ whole genome shotgun (WGS) entry which is preliminary data.</text>
</comment>
<protein>
    <submittedName>
        <fullName evidence="2">Uncharacterized protein</fullName>
    </submittedName>
</protein>
<evidence type="ECO:0000313" key="2">
    <source>
        <dbReference type="EMBL" id="GMR47822.1"/>
    </source>
</evidence>
<dbReference type="Pfam" id="PF21525">
    <property type="entry name" value="Nlp36"/>
    <property type="match status" value="1"/>
</dbReference>
<feature type="transmembrane region" description="Helical" evidence="1">
    <location>
        <begin position="41"/>
        <end position="67"/>
    </location>
</feature>
<keyword evidence="1" id="KW-0812">Transmembrane</keyword>
<keyword evidence="1" id="KW-0472">Membrane</keyword>
<accession>A0AAN5CNS8</accession>
<gene>
    <name evidence="2" type="ORF">PMAYCL1PPCAC_18017</name>
</gene>
<evidence type="ECO:0000256" key="1">
    <source>
        <dbReference type="SAM" id="Phobius"/>
    </source>
</evidence>
<organism evidence="2 3">
    <name type="scientific">Pristionchus mayeri</name>
    <dbReference type="NCBI Taxonomy" id="1317129"/>
    <lineage>
        <taxon>Eukaryota</taxon>
        <taxon>Metazoa</taxon>
        <taxon>Ecdysozoa</taxon>
        <taxon>Nematoda</taxon>
        <taxon>Chromadorea</taxon>
        <taxon>Rhabditida</taxon>
        <taxon>Rhabditina</taxon>
        <taxon>Diplogasteromorpha</taxon>
        <taxon>Diplogasteroidea</taxon>
        <taxon>Neodiplogasteridae</taxon>
        <taxon>Pristionchus</taxon>
    </lineage>
</organism>
<feature type="non-terminal residue" evidence="2">
    <location>
        <position position="1"/>
    </location>
</feature>
<sequence>LSTRITLSFSFPSPVPSSSLPSICIRSMSVDLHQHLSTYDYLGVVVVWATFFSFVFLFSCTCLNWCFIKSDDDITVFEKWGAKRGSKWGPHNFDLVEKRMAEQCAMKARVNAE</sequence>
<reference evidence="3" key="1">
    <citation type="submission" date="2022-10" db="EMBL/GenBank/DDBJ databases">
        <title>Genome assembly of Pristionchus species.</title>
        <authorList>
            <person name="Yoshida K."/>
            <person name="Sommer R.J."/>
        </authorList>
    </citation>
    <scope>NUCLEOTIDE SEQUENCE [LARGE SCALE GENOMIC DNA]</scope>
    <source>
        <strain evidence="3">RS5460</strain>
    </source>
</reference>
<evidence type="ECO:0000313" key="3">
    <source>
        <dbReference type="Proteomes" id="UP001328107"/>
    </source>
</evidence>
<dbReference type="Proteomes" id="UP001328107">
    <property type="component" value="Unassembled WGS sequence"/>
</dbReference>
<name>A0AAN5CNS8_9BILA</name>
<keyword evidence="3" id="KW-1185">Reference proteome</keyword>